<gene>
    <name evidence="1" type="ORF">LCGC14_2438810</name>
</gene>
<reference evidence="1" key="1">
    <citation type="journal article" date="2015" name="Nature">
        <title>Complex archaea that bridge the gap between prokaryotes and eukaryotes.</title>
        <authorList>
            <person name="Spang A."/>
            <person name="Saw J.H."/>
            <person name="Jorgensen S.L."/>
            <person name="Zaremba-Niedzwiedzka K."/>
            <person name="Martijn J."/>
            <person name="Lind A.E."/>
            <person name="van Eijk R."/>
            <person name="Schleper C."/>
            <person name="Guy L."/>
            <person name="Ettema T.J."/>
        </authorList>
    </citation>
    <scope>NUCLEOTIDE SEQUENCE</scope>
</reference>
<accession>A0A0F9BJT8</accession>
<organism evidence="1">
    <name type="scientific">marine sediment metagenome</name>
    <dbReference type="NCBI Taxonomy" id="412755"/>
    <lineage>
        <taxon>unclassified sequences</taxon>
        <taxon>metagenomes</taxon>
        <taxon>ecological metagenomes</taxon>
    </lineage>
</organism>
<dbReference type="AlphaFoldDB" id="A0A0F9BJT8"/>
<comment type="caution">
    <text evidence="1">The sequence shown here is derived from an EMBL/GenBank/DDBJ whole genome shotgun (WGS) entry which is preliminary data.</text>
</comment>
<evidence type="ECO:0000313" key="1">
    <source>
        <dbReference type="EMBL" id="KKL22100.1"/>
    </source>
</evidence>
<sequence length="82" mass="8802">MADSRLEAALKRAAELVEELEGMGPTTMSTYLAGWAEAVQALGTQYHHPIHTCADWPSGKCAGCKNIDTFCNAMLGEEKSDA</sequence>
<proteinExistence type="predicted"/>
<name>A0A0F9BJT8_9ZZZZ</name>
<dbReference type="EMBL" id="LAZR01037478">
    <property type="protein sequence ID" value="KKL22100.1"/>
    <property type="molecule type" value="Genomic_DNA"/>
</dbReference>
<protein>
    <submittedName>
        <fullName evidence="1">Uncharacterized protein</fullName>
    </submittedName>
</protein>